<dbReference type="GO" id="GO:1990316">
    <property type="term" value="C:Atg1/ULK1 kinase complex"/>
    <property type="evidence" value="ECO:0007669"/>
    <property type="project" value="TreeGrafter"/>
</dbReference>
<dbReference type="GO" id="GO:0019901">
    <property type="term" value="F:protein kinase binding"/>
    <property type="evidence" value="ECO:0007669"/>
    <property type="project" value="TreeGrafter"/>
</dbReference>
<evidence type="ECO:0000256" key="1">
    <source>
        <dbReference type="ARBA" id="ARBA00023006"/>
    </source>
</evidence>
<gene>
    <name evidence="4" type="ORF">ASTO00021_LOCUS3722</name>
</gene>
<dbReference type="EMBL" id="HBIN01005176">
    <property type="protein sequence ID" value="CAE0433401.1"/>
    <property type="molecule type" value="Transcribed_RNA"/>
</dbReference>
<dbReference type="GO" id="GO:0060090">
    <property type="term" value="F:molecular adaptor activity"/>
    <property type="evidence" value="ECO:0007669"/>
    <property type="project" value="TreeGrafter"/>
</dbReference>
<reference evidence="4" key="1">
    <citation type="submission" date="2021-01" db="EMBL/GenBank/DDBJ databases">
        <authorList>
            <person name="Corre E."/>
            <person name="Pelletier E."/>
            <person name="Niang G."/>
            <person name="Scheremetjew M."/>
            <person name="Finn R."/>
            <person name="Kale V."/>
            <person name="Holt S."/>
            <person name="Cochrane G."/>
            <person name="Meng A."/>
            <person name="Brown T."/>
            <person name="Cohen L."/>
        </authorList>
    </citation>
    <scope>NUCLEOTIDE SEQUENCE</scope>
    <source>
        <strain evidence="4">GSBS06</strain>
    </source>
</reference>
<accession>A0A7S3PFM8</accession>
<dbReference type="GO" id="GO:0034727">
    <property type="term" value="P:piecemeal microautophagy of the nucleus"/>
    <property type="evidence" value="ECO:0007669"/>
    <property type="project" value="TreeGrafter"/>
</dbReference>
<protein>
    <recommendedName>
        <fullName evidence="3">Autophagy protein ATG17-like domain-containing protein</fullName>
    </recommendedName>
</protein>
<evidence type="ECO:0000259" key="3">
    <source>
        <dbReference type="Pfam" id="PF04108"/>
    </source>
</evidence>
<evidence type="ECO:0000256" key="2">
    <source>
        <dbReference type="SAM" id="Coils"/>
    </source>
</evidence>
<dbReference type="InterPro" id="IPR045326">
    <property type="entry name" value="ATG17-like_dom"/>
</dbReference>
<keyword evidence="2" id="KW-0175">Coiled coil</keyword>
<proteinExistence type="predicted"/>
<sequence length="691" mass="78082">MVECFGLTVFYAEFGKQYNVTVAAKSKDKGKDASIPEANRSCLVQDLCREIVIAVNKEENDAVVDGNNRKIKLKVDNMIMLYSTPVATTDTSTKHKDRKFRHIGLGSRSRLRPLRTLGFASSEPGESLIKSTSAASSLVQEVFENVPSSCNLIYLFNKETIIKRVSTTTNTDGDLAENAVLDVQLKDEYSNLEDTVSEAKSIVTCTRRRVSQISLLLRKSWIRKNASKAVWRNLLDHYSDFQNQYQNFVSECKNLHSKTSEIIDELEACTKNIADIPLPSSLKQHFVRKRMIKRMDRSDSFSSRGSKGSGKDNGEVVSLLDCLNIDTGTWISECRNLDATLTKKKAISDVKFEEIENAIASGAKEEAFLDEIQIGEWKKELTTLESWLKEQSEILEQIKNSKSHNINHLMKELILIDKQVVTAVPLAIQKEETSVKILFEKLKFVSKVQSEMQLVKNRISMWHEGSNSIKTIHGYISQMRLLPITFAASMAEIVRRRSFGLIYSSEISLLAERIGNLRAEEVKRREDFVRKHGKNLPSGLIPGIHETHVPHCEIDKKPFDSDLPEIDLDEVHEIYVKLGELTRRTVSSESDIAVHNQAELSGFNDVTNPPIVLDPDFEQDKDRMILRLKAEVEAFQARLLVAENISTSNTAPVTFPSAGKAYLELEQLLQKEKGKTKAYEARIAELEKLIE</sequence>
<dbReference type="PANTHER" id="PTHR13222:SF1">
    <property type="entry name" value="RB1-INDUCIBLE COILED-COIL PROTEIN 1"/>
    <property type="match status" value="1"/>
</dbReference>
<dbReference type="GO" id="GO:0034045">
    <property type="term" value="C:phagophore assembly site membrane"/>
    <property type="evidence" value="ECO:0007669"/>
    <property type="project" value="TreeGrafter"/>
</dbReference>
<dbReference type="GO" id="GO:0000045">
    <property type="term" value="P:autophagosome assembly"/>
    <property type="evidence" value="ECO:0007669"/>
    <property type="project" value="InterPro"/>
</dbReference>
<dbReference type="GO" id="GO:0000422">
    <property type="term" value="P:autophagy of mitochondrion"/>
    <property type="evidence" value="ECO:0007669"/>
    <property type="project" value="TreeGrafter"/>
</dbReference>
<evidence type="ECO:0000313" key="4">
    <source>
        <dbReference type="EMBL" id="CAE0433401.1"/>
    </source>
</evidence>
<keyword evidence="1" id="KW-0072">Autophagy</keyword>
<dbReference type="PANTHER" id="PTHR13222">
    <property type="entry name" value="RB1-INDUCIBLE COILED-COIL"/>
    <property type="match status" value="1"/>
</dbReference>
<dbReference type="GO" id="GO:0034517">
    <property type="term" value="P:ribophagy"/>
    <property type="evidence" value="ECO:0007669"/>
    <property type="project" value="TreeGrafter"/>
</dbReference>
<dbReference type="AlphaFoldDB" id="A0A7S3PFM8"/>
<dbReference type="Pfam" id="PF04108">
    <property type="entry name" value="ATG17_like"/>
    <property type="match status" value="1"/>
</dbReference>
<dbReference type="InterPro" id="IPR040040">
    <property type="entry name" value="ATG11"/>
</dbReference>
<name>A0A7S3PFM8_9STRA</name>
<feature type="domain" description="Autophagy protein ATG17-like" evidence="3">
    <location>
        <begin position="195"/>
        <end position="534"/>
    </location>
</feature>
<feature type="coiled-coil region" evidence="2">
    <location>
        <begin position="662"/>
        <end position="689"/>
    </location>
</feature>
<dbReference type="GO" id="GO:0061709">
    <property type="term" value="P:reticulophagy"/>
    <property type="evidence" value="ECO:0007669"/>
    <property type="project" value="TreeGrafter"/>
</dbReference>
<organism evidence="4">
    <name type="scientific">Aplanochytrium stocchinoi</name>
    <dbReference type="NCBI Taxonomy" id="215587"/>
    <lineage>
        <taxon>Eukaryota</taxon>
        <taxon>Sar</taxon>
        <taxon>Stramenopiles</taxon>
        <taxon>Bigyra</taxon>
        <taxon>Labyrinthulomycetes</taxon>
        <taxon>Thraustochytrida</taxon>
        <taxon>Thraustochytriidae</taxon>
        <taxon>Aplanochytrium</taxon>
    </lineage>
</organism>